<evidence type="ECO:0000313" key="3">
    <source>
        <dbReference type="Proteomes" id="UP000237271"/>
    </source>
</evidence>
<dbReference type="AlphaFoldDB" id="A0A2P4Y2F2"/>
<dbReference type="Pfam" id="PF21056">
    <property type="entry name" value="ZSWIM1-3_RNaseH-like"/>
    <property type="match status" value="1"/>
</dbReference>
<protein>
    <recommendedName>
        <fullName evidence="1">ZSWIM1/3 RNaseH-like domain-containing protein</fullName>
    </recommendedName>
</protein>
<proteinExistence type="predicted"/>
<evidence type="ECO:0000313" key="2">
    <source>
        <dbReference type="EMBL" id="POM71987.1"/>
    </source>
</evidence>
<name>A0A2P4Y2F2_9STRA</name>
<gene>
    <name evidence="2" type="ORF">PHPALM_11377</name>
</gene>
<dbReference type="Proteomes" id="UP000237271">
    <property type="component" value="Unassembled WGS sequence"/>
</dbReference>
<dbReference type="InterPro" id="IPR048324">
    <property type="entry name" value="ZSWIM1-3_RNaseH-like"/>
</dbReference>
<keyword evidence="3" id="KW-1185">Reference proteome</keyword>
<evidence type="ECO:0000259" key="1">
    <source>
        <dbReference type="Pfam" id="PF21056"/>
    </source>
</evidence>
<comment type="caution">
    <text evidence="2">The sequence shown here is derived from an EMBL/GenBank/DDBJ whole genome shotgun (WGS) entry which is preliminary data.</text>
</comment>
<reference evidence="2 3" key="1">
    <citation type="journal article" date="2017" name="Genome Biol. Evol.">
        <title>Phytophthora megakarya and P. palmivora, closely related causal agents of cacao black pod rot, underwent increases in genome sizes and gene numbers by different mechanisms.</title>
        <authorList>
            <person name="Ali S.S."/>
            <person name="Shao J."/>
            <person name="Lary D.J."/>
            <person name="Kronmiller B."/>
            <person name="Shen D."/>
            <person name="Strem M.D."/>
            <person name="Amoako-Attah I."/>
            <person name="Akrofi A.Y."/>
            <person name="Begoude B.A."/>
            <person name="Ten Hoopen G.M."/>
            <person name="Coulibaly K."/>
            <person name="Kebe B.I."/>
            <person name="Melnick R.L."/>
            <person name="Guiltinan M.J."/>
            <person name="Tyler B.M."/>
            <person name="Meinhardt L.W."/>
            <person name="Bailey B.A."/>
        </authorList>
    </citation>
    <scope>NUCLEOTIDE SEQUENCE [LARGE SCALE GENOMIC DNA]</scope>
    <source>
        <strain evidence="3">sbr112.9</strain>
    </source>
</reference>
<feature type="domain" description="ZSWIM1/3 RNaseH-like" evidence="1">
    <location>
        <begin position="145"/>
        <end position="246"/>
    </location>
</feature>
<dbReference type="OrthoDB" id="10655962at2759"/>
<sequence>MQNKIPPMPKLEFSSWSEFNEVLEAYCNKHYLLFRAQDNRVQKHNSVKVLQIPNNMENNFKANEPHLVDTLVVSRIFDEIGILADAITVTSHSRSCNRCARSTGDITASTEHRKMVKSSPTETISKTRLIPLQSLMTTKLCDSRLTCGVVVRTAAQKQALVFKHWGETICTDWAYGMNNLGYYLGKHKYLSGTLNSVGSLLFTSSIGVSVLDFIALNETMETVEAILTFCKSNNKFWSSVETFVIERLSRVESPRDMLLEKNGVAVPIPYYGKLEESRKAGEVRSKWYSDR</sequence>
<dbReference type="EMBL" id="NCKW01006380">
    <property type="protein sequence ID" value="POM71987.1"/>
    <property type="molecule type" value="Genomic_DNA"/>
</dbReference>
<organism evidence="2 3">
    <name type="scientific">Phytophthora palmivora</name>
    <dbReference type="NCBI Taxonomy" id="4796"/>
    <lineage>
        <taxon>Eukaryota</taxon>
        <taxon>Sar</taxon>
        <taxon>Stramenopiles</taxon>
        <taxon>Oomycota</taxon>
        <taxon>Peronosporomycetes</taxon>
        <taxon>Peronosporales</taxon>
        <taxon>Peronosporaceae</taxon>
        <taxon>Phytophthora</taxon>
    </lineage>
</organism>
<accession>A0A2P4Y2F2</accession>